<dbReference type="GeneID" id="105272844"/>
<protein>
    <recommendedName>
        <fullName evidence="1">Transposable element P transposase-like GTP-binding insertion domain-containing protein</fullName>
    </recommendedName>
</protein>
<proteinExistence type="predicted"/>
<dbReference type="KEGG" id="fas:105272844"/>
<dbReference type="InterPro" id="IPR048366">
    <property type="entry name" value="TNP-like_GBD"/>
</dbReference>
<dbReference type="Pfam" id="PF21788">
    <property type="entry name" value="TNP-like_GBD"/>
    <property type="match status" value="1"/>
</dbReference>
<dbReference type="RefSeq" id="XP_011313381.1">
    <property type="nucleotide sequence ID" value="XM_011315079.1"/>
</dbReference>
<evidence type="ECO:0000313" key="2">
    <source>
        <dbReference type="Proteomes" id="UP000694866"/>
    </source>
</evidence>
<feature type="domain" description="Transposable element P transposase-like GTP-binding insertion" evidence="1">
    <location>
        <begin position="26"/>
        <end position="128"/>
    </location>
</feature>
<dbReference type="Proteomes" id="UP000694866">
    <property type="component" value="Unplaced"/>
</dbReference>
<reference evidence="3" key="1">
    <citation type="submission" date="2025-08" db="UniProtKB">
        <authorList>
            <consortium name="RefSeq"/>
        </authorList>
    </citation>
    <scope>IDENTIFICATION</scope>
    <source>
        <strain evidence="3">USDA-PBARC FA_bdor</strain>
        <tissue evidence="3">Whole organism</tissue>
    </source>
</reference>
<name>A0A9R1UAR2_9HYME</name>
<evidence type="ECO:0000313" key="3">
    <source>
        <dbReference type="RefSeq" id="XP_011313381.1"/>
    </source>
</evidence>
<dbReference type="AlphaFoldDB" id="A0A9R1UAR2"/>
<sequence length="128" mass="14700">MDTNAKPYFPHPVQGQPNVHVVVDPAHDLKNVRNTLGDWKVLLDDEHNKIEWSYIEALALLQQDEGLRLGNKLRSTHIEYQKMKMKVYLAAQTLSSSVADSIELCWNVLRLPQFKGCEATVKFIRKVD</sequence>
<gene>
    <name evidence="3" type="primary">LOC105272844</name>
</gene>
<evidence type="ECO:0000259" key="1">
    <source>
        <dbReference type="Pfam" id="PF21788"/>
    </source>
</evidence>
<keyword evidence="2" id="KW-1185">Reference proteome</keyword>
<organism evidence="2 3">
    <name type="scientific">Fopius arisanus</name>
    <dbReference type="NCBI Taxonomy" id="64838"/>
    <lineage>
        <taxon>Eukaryota</taxon>
        <taxon>Metazoa</taxon>
        <taxon>Ecdysozoa</taxon>
        <taxon>Arthropoda</taxon>
        <taxon>Hexapoda</taxon>
        <taxon>Insecta</taxon>
        <taxon>Pterygota</taxon>
        <taxon>Neoptera</taxon>
        <taxon>Endopterygota</taxon>
        <taxon>Hymenoptera</taxon>
        <taxon>Apocrita</taxon>
        <taxon>Ichneumonoidea</taxon>
        <taxon>Braconidae</taxon>
        <taxon>Opiinae</taxon>
        <taxon>Fopius</taxon>
    </lineage>
</organism>
<dbReference type="OrthoDB" id="7674492at2759"/>
<accession>A0A9R1UAR2</accession>